<dbReference type="RefSeq" id="WP_135066378.1">
    <property type="nucleotide sequence ID" value="NZ_CP038266.1"/>
</dbReference>
<evidence type="ECO:0008006" key="5">
    <source>
        <dbReference type="Google" id="ProtNLM"/>
    </source>
</evidence>
<feature type="signal peptide" evidence="2">
    <location>
        <begin position="1"/>
        <end position="26"/>
    </location>
</feature>
<evidence type="ECO:0000313" key="4">
    <source>
        <dbReference type="Proteomes" id="UP000295748"/>
    </source>
</evidence>
<name>A0ABX5SUA4_9MICO</name>
<accession>A0ABX5SUA4</accession>
<feature type="chain" id="PRO_5046522891" description="DUF732 domain-containing protein" evidence="2">
    <location>
        <begin position="27"/>
        <end position="191"/>
    </location>
</feature>
<dbReference type="PROSITE" id="PS51257">
    <property type="entry name" value="PROKAR_LIPOPROTEIN"/>
    <property type="match status" value="1"/>
</dbReference>
<protein>
    <recommendedName>
        <fullName evidence="5">DUF732 domain-containing protein</fullName>
    </recommendedName>
</protein>
<dbReference type="EMBL" id="CP038266">
    <property type="protein sequence ID" value="QBR88791.1"/>
    <property type="molecule type" value="Genomic_DNA"/>
</dbReference>
<evidence type="ECO:0000313" key="3">
    <source>
        <dbReference type="EMBL" id="QBR88791.1"/>
    </source>
</evidence>
<dbReference type="Proteomes" id="UP000295748">
    <property type="component" value="Chromosome"/>
</dbReference>
<gene>
    <name evidence="3" type="ORF">E4K62_08835</name>
</gene>
<evidence type="ECO:0000256" key="2">
    <source>
        <dbReference type="SAM" id="SignalP"/>
    </source>
</evidence>
<organism evidence="3 4">
    <name type="scientific">Microbacterium wangchenii</name>
    <dbReference type="NCBI Taxonomy" id="2541726"/>
    <lineage>
        <taxon>Bacteria</taxon>
        <taxon>Bacillati</taxon>
        <taxon>Actinomycetota</taxon>
        <taxon>Actinomycetes</taxon>
        <taxon>Micrococcales</taxon>
        <taxon>Microbacteriaceae</taxon>
        <taxon>Microbacterium</taxon>
    </lineage>
</organism>
<keyword evidence="2" id="KW-0732">Signal</keyword>
<feature type="region of interest" description="Disordered" evidence="1">
    <location>
        <begin position="27"/>
        <end position="67"/>
    </location>
</feature>
<evidence type="ECO:0000256" key="1">
    <source>
        <dbReference type="SAM" id="MobiDB-lite"/>
    </source>
</evidence>
<feature type="compositionally biased region" description="Low complexity" evidence="1">
    <location>
        <begin position="37"/>
        <end position="61"/>
    </location>
</feature>
<sequence length="191" mass="19641">MTSAPPRPARAAGLLVLVAAATFSIAGCTPAQPTPEPSSTGESAPEETTPAPQETATGPAGDALAERDAFFATQGQPSDGSLPTPQTPEQQEFLDQQRAYVETQGGTWDEFYDGVALAVTLDACETSILNGHEIGVDTARLHIDSSPLIAEIAGGDADATQGLASIMVFGTAFVCPADAPQWEAAYTALYG</sequence>
<reference evidence="3 4" key="1">
    <citation type="submission" date="2019-03" db="EMBL/GenBank/DDBJ databases">
        <authorList>
            <person name="Dong K."/>
        </authorList>
    </citation>
    <scope>NUCLEOTIDE SEQUENCE [LARGE SCALE GENOMIC DNA]</scope>
    <source>
        <strain evidence="4">dk512</strain>
    </source>
</reference>
<proteinExistence type="predicted"/>
<keyword evidence="4" id="KW-1185">Reference proteome</keyword>